<organism evidence="3 4">
    <name type="scientific">Clavelina lepadiformis</name>
    <name type="common">Light-bulb sea squirt</name>
    <name type="synonym">Ascidia lepadiformis</name>
    <dbReference type="NCBI Taxonomy" id="159417"/>
    <lineage>
        <taxon>Eukaryota</taxon>
        <taxon>Metazoa</taxon>
        <taxon>Chordata</taxon>
        <taxon>Tunicata</taxon>
        <taxon>Ascidiacea</taxon>
        <taxon>Aplousobranchia</taxon>
        <taxon>Clavelinidae</taxon>
        <taxon>Clavelina</taxon>
    </lineage>
</organism>
<reference evidence="3 4" key="1">
    <citation type="submission" date="2024-02" db="EMBL/GenBank/DDBJ databases">
        <authorList>
            <person name="Daric V."/>
            <person name="Darras S."/>
        </authorList>
    </citation>
    <scope>NUCLEOTIDE SEQUENCE [LARGE SCALE GENOMIC DNA]</scope>
</reference>
<dbReference type="SUPFAM" id="SSF47769">
    <property type="entry name" value="SAM/Pointed domain"/>
    <property type="match status" value="1"/>
</dbReference>
<evidence type="ECO:0000313" key="3">
    <source>
        <dbReference type="EMBL" id="CAK8697317.1"/>
    </source>
</evidence>
<dbReference type="PANTHER" id="PTHR12659">
    <property type="entry name" value="RHO-TYPE GTPASE ACTIVATING PROTEIN"/>
    <property type="match status" value="1"/>
</dbReference>
<proteinExistence type="predicted"/>
<protein>
    <recommendedName>
        <fullName evidence="2">SAM domain-containing protein</fullName>
    </recommendedName>
</protein>
<dbReference type="EMBL" id="CAWYQH010000163">
    <property type="protein sequence ID" value="CAK8697317.1"/>
    <property type="molecule type" value="Genomic_DNA"/>
</dbReference>
<feature type="compositionally biased region" description="Basic residues" evidence="1">
    <location>
        <begin position="138"/>
        <end position="149"/>
    </location>
</feature>
<comment type="caution">
    <text evidence="3">The sequence shown here is derived from an EMBL/GenBank/DDBJ whole genome shotgun (WGS) entry which is preliminary data.</text>
</comment>
<gene>
    <name evidence="3" type="ORF">CVLEPA_LOCUS30568</name>
</gene>
<dbReference type="Pfam" id="PF07647">
    <property type="entry name" value="SAM_2"/>
    <property type="match status" value="1"/>
</dbReference>
<feature type="domain" description="SAM" evidence="2">
    <location>
        <begin position="197"/>
        <end position="255"/>
    </location>
</feature>
<evidence type="ECO:0000256" key="1">
    <source>
        <dbReference type="SAM" id="MobiDB-lite"/>
    </source>
</evidence>
<name>A0ABP0H0K2_CLALP</name>
<dbReference type="InterPro" id="IPR013761">
    <property type="entry name" value="SAM/pointed_sf"/>
</dbReference>
<sequence length="263" mass="29232">MPQSGRMQAKATLKKALSVPPDMLIPLSPKKINVVRRTSSFRHARNPTDEVTNIGDKPRKGFFSGSMQQPQGVVLRHRKKSDANGKPKRPVSLDLSSLTGQWKEDARRSLSSSSDVSKGNRFSGGLPPIKSGRGSLVLRRRKDKSRRQRQVQSAILEPSTKSPSISTSLGEYLKDSWEVLLRKITENHPSLQRQAAEACEWLRAAGFPQYAQLYEDGNFPVDVASVGVDHDFLPQEQIAAIVRRLNILNKSASMKLDKIPVSL</sequence>
<accession>A0ABP0H0K2</accession>
<dbReference type="Gene3D" id="1.10.287.2070">
    <property type="match status" value="1"/>
</dbReference>
<evidence type="ECO:0000259" key="2">
    <source>
        <dbReference type="Pfam" id="PF07647"/>
    </source>
</evidence>
<dbReference type="InterPro" id="IPR001660">
    <property type="entry name" value="SAM"/>
</dbReference>
<feature type="region of interest" description="Disordered" evidence="1">
    <location>
        <begin position="41"/>
        <end position="167"/>
    </location>
</feature>
<evidence type="ECO:0000313" key="4">
    <source>
        <dbReference type="Proteomes" id="UP001642483"/>
    </source>
</evidence>
<dbReference type="Proteomes" id="UP001642483">
    <property type="component" value="Unassembled WGS sequence"/>
</dbReference>
<dbReference type="PANTHER" id="PTHR12659:SF7">
    <property type="entry name" value="CROSSVEINLESS C, ISOFORM C"/>
    <property type="match status" value="1"/>
</dbReference>
<keyword evidence="4" id="KW-1185">Reference proteome</keyword>